<feature type="region of interest" description="Disordered" evidence="1">
    <location>
        <begin position="264"/>
        <end position="285"/>
    </location>
</feature>
<dbReference type="SUPFAM" id="SSF51126">
    <property type="entry name" value="Pectin lyase-like"/>
    <property type="match status" value="1"/>
</dbReference>
<proteinExistence type="predicted"/>
<comment type="caution">
    <text evidence="2">The sequence shown here is derived from an EMBL/GenBank/DDBJ whole genome shotgun (WGS) entry which is preliminary data.</text>
</comment>
<feature type="region of interest" description="Disordered" evidence="1">
    <location>
        <begin position="33"/>
        <end position="71"/>
    </location>
</feature>
<organism evidence="2 3">
    <name type="scientific">Halomicrobium mukohataei</name>
    <dbReference type="NCBI Taxonomy" id="57705"/>
    <lineage>
        <taxon>Archaea</taxon>
        <taxon>Methanobacteriati</taxon>
        <taxon>Methanobacteriota</taxon>
        <taxon>Stenosarchaea group</taxon>
        <taxon>Halobacteria</taxon>
        <taxon>Halobacteriales</taxon>
        <taxon>Haloarculaceae</taxon>
        <taxon>Halomicrobium</taxon>
    </lineage>
</organism>
<name>A0A847UFJ7_9EURY</name>
<dbReference type="EMBL" id="WOYG01000001">
    <property type="protein sequence ID" value="NLV10320.1"/>
    <property type="molecule type" value="Genomic_DNA"/>
</dbReference>
<gene>
    <name evidence="2" type="ORF">GOC74_10305</name>
</gene>
<protein>
    <recommendedName>
        <fullName evidence="4">Right handed beta helix domain-containing protein</fullName>
    </recommendedName>
</protein>
<evidence type="ECO:0000256" key="1">
    <source>
        <dbReference type="SAM" id="MobiDB-lite"/>
    </source>
</evidence>
<dbReference type="InterPro" id="IPR006311">
    <property type="entry name" value="TAT_signal"/>
</dbReference>
<dbReference type="InterPro" id="IPR011050">
    <property type="entry name" value="Pectin_lyase_fold/virulence"/>
</dbReference>
<dbReference type="AlphaFoldDB" id="A0A847UFJ7"/>
<evidence type="ECO:0000313" key="2">
    <source>
        <dbReference type="EMBL" id="NLV10320.1"/>
    </source>
</evidence>
<dbReference type="InterPro" id="IPR012334">
    <property type="entry name" value="Pectin_lyas_fold"/>
</dbReference>
<dbReference type="Gene3D" id="2.160.20.10">
    <property type="entry name" value="Single-stranded right-handed beta-helix, Pectin lyase-like"/>
    <property type="match status" value="1"/>
</dbReference>
<sequence length="478" mass="50778">MTPGGHAPPVSRDSQPRRSRRAFLALTAAAVGSLAGCPGGGPATETPVPPDDGTRTPEETTETPVQTTERQSRFDEVIDITEVGGAADGSEPITDLLAEHAADDTLIEFPAGTYAVDHVSLTGLRNVGLRAVDGADVSLVPTAPASELGTTLLRLVDLKRFLFEGIDLDFRAEGYGGMMYVLGTDDFAVRDVTVRGQYPTDVSGFRFEAVTPDSTALVENVHLSGGSTDDSDSVGIYVGHNHAGTLTVRDCVVENFPNNGIYASSPGRQDGLSGSNGPVHVRGGRYRNNNIANVRLGSTGSSVKRATVVVDEVPPRHTNGLDPRGIRMRAREGQVVEDCEVRIEGQVPTSSGGIVLHSEAGQATIRDSTVTVDTDGVPAINALRPADSQRGPVVENVTISGRAATEHAIDITRRNGTRIRGSRIEQTGPRRSGIRFEQSRDCLIADTNFDVTGDPITAIDSEVVRQNVSLEPPEKRFE</sequence>
<dbReference type="OrthoDB" id="202667at2157"/>
<evidence type="ECO:0000313" key="3">
    <source>
        <dbReference type="Proteomes" id="UP000608662"/>
    </source>
</evidence>
<dbReference type="Proteomes" id="UP000608662">
    <property type="component" value="Unassembled WGS sequence"/>
</dbReference>
<dbReference type="SMART" id="SM00710">
    <property type="entry name" value="PbH1"/>
    <property type="match status" value="6"/>
</dbReference>
<accession>A0A847UFJ7</accession>
<dbReference type="PROSITE" id="PS51318">
    <property type="entry name" value="TAT"/>
    <property type="match status" value="1"/>
</dbReference>
<feature type="region of interest" description="Disordered" evidence="1">
    <location>
        <begin position="1"/>
        <end position="20"/>
    </location>
</feature>
<dbReference type="InterPro" id="IPR006626">
    <property type="entry name" value="PbH1"/>
</dbReference>
<reference evidence="2" key="1">
    <citation type="submission" date="2019-12" db="EMBL/GenBank/DDBJ databases">
        <title>Whole-genome sequence of Halomicrobium mukohataei pws1.</title>
        <authorList>
            <person name="Verma D.K."/>
            <person name="Gopal K."/>
            <person name="Prasad E.S."/>
        </authorList>
    </citation>
    <scope>NUCLEOTIDE SEQUENCE</scope>
    <source>
        <strain evidence="2">Pws1</strain>
    </source>
</reference>
<evidence type="ECO:0008006" key="4">
    <source>
        <dbReference type="Google" id="ProtNLM"/>
    </source>
</evidence>